<accession>A0AAV2MWN5</accession>
<reference evidence="1" key="1">
    <citation type="submission" date="2024-04" db="EMBL/GenBank/DDBJ databases">
        <authorList>
            <consortium name="Molecular Ecology Group"/>
        </authorList>
    </citation>
    <scope>NUCLEOTIDE SEQUENCE</scope>
</reference>
<comment type="caution">
    <text evidence="1">The sequence shown here is derived from an EMBL/GenBank/DDBJ whole genome shotgun (WGS) entry which is preliminary data.</text>
</comment>
<keyword evidence="2" id="KW-1185">Reference proteome</keyword>
<dbReference type="AlphaFoldDB" id="A0AAV2MWN5"/>
<name>A0AAV2MWN5_9HYME</name>
<protein>
    <recommendedName>
        <fullName evidence="3">BESS domain-containing protein</fullName>
    </recommendedName>
</protein>
<sequence length="240" mass="27452">MFVRENRKQKLPPSGSEYKPVREWELYRNMMFLLPHIAHRQTKSSYIPLNQSIYSPSKTSSPKVNNLLPFKESVNLVQSLPSCDHDYSELNKFVEDNGQLVNEDTVITIDHESVKRSASTMSNCSSISSIQFSEASTSSSSKNLESLPIFKPIKKILPEMDKFTKRRKNKDDQIDRDLAEASSAISTAVKTISSQMCNEKRKTDGYMFAIEEGLNYVPAKSKTQRLIEVLQIIQKYEERS</sequence>
<evidence type="ECO:0000313" key="2">
    <source>
        <dbReference type="Proteomes" id="UP001497644"/>
    </source>
</evidence>
<gene>
    <name evidence="1" type="ORF">LPLAT_LOCUS5184</name>
</gene>
<evidence type="ECO:0000313" key="1">
    <source>
        <dbReference type="EMBL" id="CAL1671759.1"/>
    </source>
</evidence>
<dbReference type="EMBL" id="CAXIPU020000424">
    <property type="protein sequence ID" value="CAL1671759.1"/>
    <property type="molecule type" value="Genomic_DNA"/>
</dbReference>
<dbReference type="Proteomes" id="UP001497644">
    <property type="component" value="Unassembled WGS sequence"/>
</dbReference>
<evidence type="ECO:0008006" key="3">
    <source>
        <dbReference type="Google" id="ProtNLM"/>
    </source>
</evidence>
<proteinExistence type="predicted"/>
<organism evidence="1 2">
    <name type="scientific">Lasius platythorax</name>
    <dbReference type="NCBI Taxonomy" id="488582"/>
    <lineage>
        <taxon>Eukaryota</taxon>
        <taxon>Metazoa</taxon>
        <taxon>Ecdysozoa</taxon>
        <taxon>Arthropoda</taxon>
        <taxon>Hexapoda</taxon>
        <taxon>Insecta</taxon>
        <taxon>Pterygota</taxon>
        <taxon>Neoptera</taxon>
        <taxon>Endopterygota</taxon>
        <taxon>Hymenoptera</taxon>
        <taxon>Apocrita</taxon>
        <taxon>Aculeata</taxon>
        <taxon>Formicoidea</taxon>
        <taxon>Formicidae</taxon>
        <taxon>Formicinae</taxon>
        <taxon>Lasius</taxon>
        <taxon>Lasius</taxon>
    </lineage>
</organism>